<reference evidence="1" key="1">
    <citation type="journal article" date="2020" name="Stud. Mycol.">
        <title>101 Dothideomycetes genomes: a test case for predicting lifestyles and emergence of pathogens.</title>
        <authorList>
            <person name="Haridas S."/>
            <person name="Albert R."/>
            <person name="Binder M."/>
            <person name="Bloem J."/>
            <person name="Labutti K."/>
            <person name="Salamov A."/>
            <person name="Andreopoulos B."/>
            <person name="Baker S."/>
            <person name="Barry K."/>
            <person name="Bills G."/>
            <person name="Bluhm B."/>
            <person name="Cannon C."/>
            <person name="Castanera R."/>
            <person name="Culley D."/>
            <person name="Daum C."/>
            <person name="Ezra D."/>
            <person name="Gonzalez J."/>
            <person name="Henrissat B."/>
            <person name="Kuo A."/>
            <person name="Liang C."/>
            <person name="Lipzen A."/>
            <person name="Lutzoni F."/>
            <person name="Magnuson J."/>
            <person name="Mondo S."/>
            <person name="Nolan M."/>
            <person name="Ohm R."/>
            <person name="Pangilinan J."/>
            <person name="Park H.-J."/>
            <person name="Ramirez L."/>
            <person name="Alfaro M."/>
            <person name="Sun H."/>
            <person name="Tritt A."/>
            <person name="Yoshinaga Y."/>
            <person name="Zwiers L.-H."/>
            <person name="Turgeon B."/>
            <person name="Goodwin S."/>
            <person name="Spatafora J."/>
            <person name="Crous P."/>
            <person name="Grigoriev I."/>
        </authorList>
    </citation>
    <scope>NUCLEOTIDE SEQUENCE</scope>
    <source>
        <strain evidence="1">CBS 525.71</strain>
    </source>
</reference>
<dbReference type="Proteomes" id="UP000799754">
    <property type="component" value="Unassembled WGS sequence"/>
</dbReference>
<sequence>MPYDPGPRYGHRRPLLPQSLKALVFSRVIGMDLLMVLSTRAAYVFSVVSFGYMIAGKPLSTGEFFDAFCYPHHVRALGRVAGSAEGCWIGLNTILANPTAILVYHKGQDKDVDTRFLQYGRCFQGRARLADTHGWHSGHWLV</sequence>
<protein>
    <submittedName>
        <fullName evidence="1">Uncharacterized protein</fullName>
    </submittedName>
</protein>
<gene>
    <name evidence="1" type="ORF">BU25DRAFT_424110</name>
</gene>
<evidence type="ECO:0000313" key="2">
    <source>
        <dbReference type="Proteomes" id="UP000799754"/>
    </source>
</evidence>
<comment type="caution">
    <text evidence="1">The sequence shown here is derived from an EMBL/GenBank/DDBJ whole genome shotgun (WGS) entry which is preliminary data.</text>
</comment>
<name>A0ACB6RQZ9_9PLEO</name>
<organism evidence="1 2">
    <name type="scientific">Macroventuria anomochaeta</name>
    <dbReference type="NCBI Taxonomy" id="301207"/>
    <lineage>
        <taxon>Eukaryota</taxon>
        <taxon>Fungi</taxon>
        <taxon>Dikarya</taxon>
        <taxon>Ascomycota</taxon>
        <taxon>Pezizomycotina</taxon>
        <taxon>Dothideomycetes</taxon>
        <taxon>Pleosporomycetidae</taxon>
        <taxon>Pleosporales</taxon>
        <taxon>Pleosporineae</taxon>
        <taxon>Didymellaceae</taxon>
        <taxon>Macroventuria</taxon>
    </lineage>
</organism>
<evidence type="ECO:0000313" key="1">
    <source>
        <dbReference type="EMBL" id="KAF2624316.1"/>
    </source>
</evidence>
<proteinExistence type="predicted"/>
<dbReference type="EMBL" id="MU006731">
    <property type="protein sequence ID" value="KAF2624316.1"/>
    <property type="molecule type" value="Genomic_DNA"/>
</dbReference>
<keyword evidence="2" id="KW-1185">Reference proteome</keyword>
<accession>A0ACB6RQZ9</accession>